<accession>A0A1W1BAY7</accession>
<sequence>MVKSLILCEGGDDEAFIRLFLKSLNIDKRKIDIRKLSSKSNFFKLETYKNENILAKIDSQYNKILFLFDSDYKESGGKHNGFENSESSIKEMILKIKEYLEFEFYTDYYIVCDPITKNGNLEHLILSTLDKDSKKCMEDLLSCIKPYHTDSNKKILLTGYKTIFKEPLYNFSHPNFDLLKQKLEAL</sequence>
<organism evidence="1">
    <name type="scientific">hydrothermal vent metagenome</name>
    <dbReference type="NCBI Taxonomy" id="652676"/>
    <lineage>
        <taxon>unclassified sequences</taxon>
        <taxon>metagenomes</taxon>
        <taxon>ecological metagenomes</taxon>
    </lineage>
</organism>
<name>A0A1W1BAY7_9ZZZZ</name>
<protein>
    <recommendedName>
        <fullName evidence="2">DUF4276 family protein</fullName>
    </recommendedName>
</protein>
<gene>
    <name evidence="1" type="ORF">MNB_SV-9-285</name>
</gene>
<evidence type="ECO:0000313" key="1">
    <source>
        <dbReference type="EMBL" id="SFV50578.1"/>
    </source>
</evidence>
<reference evidence="1" key="1">
    <citation type="submission" date="2016-10" db="EMBL/GenBank/DDBJ databases">
        <authorList>
            <person name="de Groot N.N."/>
        </authorList>
    </citation>
    <scope>NUCLEOTIDE SEQUENCE</scope>
</reference>
<dbReference type="AlphaFoldDB" id="A0A1W1BAY7"/>
<proteinExistence type="predicted"/>
<evidence type="ECO:0008006" key="2">
    <source>
        <dbReference type="Google" id="ProtNLM"/>
    </source>
</evidence>
<dbReference type="EMBL" id="FPHG01000002">
    <property type="protein sequence ID" value="SFV50578.1"/>
    <property type="molecule type" value="Genomic_DNA"/>
</dbReference>